<evidence type="ECO:0000256" key="1">
    <source>
        <dbReference type="ARBA" id="ARBA00001974"/>
    </source>
</evidence>
<dbReference type="InterPro" id="IPR013786">
    <property type="entry name" value="AcylCoA_DH/ox_N"/>
</dbReference>
<keyword evidence="5" id="KW-0560">Oxidoreductase</keyword>
<dbReference type="Proteomes" id="UP000199251">
    <property type="component" value="Unassembled WGS sequence"/>
</dbReference>
<name>A0A0E3WE59_MYCLN</name>
<dbReference type="Gene3D" id="1.20.140.10">
    <property type="entry name" value="Butyryl-CoA Dehydrogenase, subunit A, domain 3"/>
    <property type="match status" value="1"/>
</dbReference>
<dbReference type="OrthoDB" id="8677713at2"/>
<dbReference type="InterPro" id="IPR009100">
    <property type="entry name" value="AcylCoA_DH/oxidase_NM_dom_sf"/>
</dbReference>
<evidence type="ECO:0000313" key="8">
    <source>
        <dbReference type="EMBL" id="CQD23870.1"/>
    </source>
</evidence>
<evidence type="ECO:0000259" key="7">
    <source>
        <dbReference type="Pfam" id="PF02771"/>
    </source>
</evidence>
<dbReference type="EMBL" id="CTEE01000002">
    <property type="protein sequence ID" value="CQD23870.1"/>
    <property type="molecule type" value="Genomic_DNA"/>
</dbReference>
<evidence type="ECO:0000256" key="2">
    <source>
        <dbReference type="ARBA" id="ARBA00009347"/>
    </source>
</evidence>
<protein>
    <submittedName>
        <fullName evidence="8">Acyl-CoA dehydrogenase domain-containing protein</fullName>
    </submittedName>
</protein>
<sequence length="338" mass="35689">MNIDLRPDQKELAAAAREFLSAECPPSRVRSAWDADCVVDRSAWARLAEVGFLGVVVPERFGGLGRSDVELALLLEEAGRAALPDPLLETAVAALTIADLGSDTQVQRWLPAIAAGELVATIQPPGTPFAVVDGSFDLIVLAINDSLHAVPVSNCDIEPCKVFDGSRRLATILAEGTSDTLLPASTGRADWLAVRASVAAAATLVGIGAHLVETTVDYVRQREQFGRPVGSFQAVKHQLSNAYVAVEFARPATWVAAHLVASGSDEATTAAAVAKSCASEAEKTANDSALQCHGGIGFTWEHDLHLWLKRGKALEQAYGTAREHRARIAHALFGSSAA</sequence>
<dbReference type="Pfam" id="PF02771">
    <property type="entry name" value="Acyl-CoA_dh_N"/>
    <property type="match status" value="1"/>
</dbReference>
<accession>A0A0E3WE59</accession>
<evidence type="ECO:0000259" key="6">
    <source>
        <dbReference type="Pfam" id="PF00441"/>
    </source>
</evidence>
<dbReference type="STRING" id="141349.BN1232_05903"/>
<dbReference type="GO" id="GO:0050660">
    <property type="term" value="F:flavin adenine dinucleotide binding"/>
    <property type="evidence" value="ECO:0007669"/>
    <property type="project" value="InterPro"/>
</dbReference>
<dbReference type="RefSeq" id="WP_090609728.1">
    <property type="nucleotide sequence ID" value="NZ_CTEE01000002.1"/>
</dbReference>
<dbReference type="InterPro" id="IPR009075">
    <property type="entry name" value="AcylCo_DH/oxidase_C"/>
</dbReference>
<keyword evidence="4" id="KW-0274">FAD</keyword>
<dbReference type="PANTHER" id="PTHR43884">
    <property type="entry name" value="ACYL-COA DEHYDROGENASE"/>
    <property type="match status" value="1"/>
</dbReference>
<dbReference type="Gene3D" id="1.10.540.10">
    <property type="entry name" value="Acyl-CoA dehydrogenase/oxidase, N-terminal domain"/>
    <property type="match status" value="1"/>
</dbReference>
<reference evidence="8 9" key="1">
    <citation type="submission" date="2015-03" db="EMBL/GenBank/DDBJ databases">
        <authorList>
            <person name="Urmite Genomes"/>
        </authorList>
    </citation>
    <scope>NUCLEOTIDE SEQUENCE [LARGE SCALE GENOMIC DNA]</scope>
    <source>
        <strain evidence="8 9">CSUR P1491</strain>
    </source>
</reference>
<evidence type="ECO:0000256" key="3">
    <source>
        <dbReference type="ARBA" id="ARBA00022630"/>
    </source>
</evidence>
<dbReference type="SUPFAM" id="SSF47203">
    <property type="entry name" value="Acyl-CoA dehydrogenase C-terminal domain-like"/>
    <property type="match status" value="1"/>
</dbReference>
<evidence type="ECO:0000313" key="9">
    <source>
        <dbReference type="Proteomes" id="UP000199251"/>
    </source>
</evidence>
<dbReference type="GO" id="GO:0003995">
    <property type="term" value="F:acyl-CoA dehydrogenase activity"/>
    <property type="evidence" value="ECO:0007669"/>
    <property type="project" value="TreeGrafter"/>
</dbReference>
<comment type="similarity">
    <text evidence="2">Belongs to the acyl-CoA dehydrogenase family.</text>
</comment>
<organism evidence="8 9">
    <name type="scientific">Mycobacterium lentiflavum</name>
    <dbReference type="NCBI Taxonomy" id="141349"/>
    <lineage>
        <taxon>Bacteria</taxon>
        <taxon>Bacillati</taxon>
        <taxon>Actinomycetota</taxon>
        <taxon>Actinomycetes</taxon>
        <taxon>Mycobacteriales</taxon>
        <taxon>Mycobacteriaceae</taxon>
        <taxon>Mycobacterium</taxon>
        <taxon>Mycobacterium simiae complex</taxon>
    </lineage>
</organism>
<comment type="cofactor">
    <cofactor evidence="1">
        <name>FAD</name>
        <dbReference type="ChEBI" id="CHEBI:57692"/>
    </cofactor>
</comment>
<dbReference type="Pfam" id="PF00441">
    <property type="entry name" value="Acyl-CoA_dh_1"/>
    <property type="match status" value="1"/>
</dbReference>
<dbReference type="PANTHER" id="PTHR43884:SF20">
    <property type="entry name" value="ACYL-COA DEHYDROGENASE FADE28"/>
    <property type="match status" value="1"/>
</dbReference>
<dbReference type="InterPro" id="IPR036250">
    <property type="entry name" value="AcylCo_DH-like_C"/>
</dbReference>
<evidence type="ECO:0000256" key="4">
    <source>
        <dbReference type="ARBA" id="ARBA00022827"/>
    </source>
</evidence>
<proteinExistence type="inferred from homology"/>
<dbReference type="SUPFAM" id="SSF56645">
    <property type="entry name" value="Acyl-CoA dehydrogenase NM domain-like"/>
    <property type="match status" value="1"/>
</dbReference>
<dbReference type="AlphaFoldDB" id="A0A0E3WE59"/>
<keyword evidence="3" id="KW-0285">Flavoprotein</keyword>
<feature type="domain" description="Acyl-CoA dehydrogenase/oxidase C-terminal" evidence="6">
    <location>
        <begin position="199"/>
        <end position="332"/>
    </location>
</feature>
<dbReference type="InterPro" id="IPR037069">
    <property type="entry name" value="AcylCoA_DH/ox_N_sf"/>
</dbReference>
<evidence type="ECO:0000256" key="5">
    <source>
        <dbReference type="ARBA" id="ARBA00023002"/>
    </source>
</evidence>
<feature type="domain" description="Acyl-CoA dehydrogenase/oxidase N-terminal" evidence="7">
    <location>
        <begin position="7"/>
        <end position="117"/>
    </location>
</feature>
<gene>
    <name evidence="8" type="ORF">BN1232_05903</name>
</gene>